<protein>
    <submittedName>
        <fullName evidence="2">Uncharacterized protein</fullName>
    </submittedName>
</protein>
<sequence>MLSDTSMRAIKLRLRFANINKSAALYWDIKSDKCVLSHSYIIFNWANCYYFGFLVIAVSTLFLYLQVFMDDIQDDEINAMSSSAGYELREVFSIVAKVAIIMIIVLACFCQGLCSVFLQTRGNMCALFNGIFQLDEKIKDKFNHADGPQLIKEIMKSNKILDVLTVLSCITTALFPMLFVFSFFSPADPLHLILEEMFEIKVELSIPIILIDILYGYCAFCMGNTFFVFVLTALCMVIPSVTWLKALMPEDFIGENGHYCQTRNLRVVDSETVILIFRYHQILSCYCNEILAKDCRFV</sequence>
<comment type="caution">
    <text evidence="2">The sequence shown here is derived from an EMBL/GenBank/DDBJ whole genome shotgun (WGS) entry which is preliminary data.</text>
</comment>
<proteinExistence type="predicted"/>
<keyword evidence="1" id="KW-0472">Membrane</keyword>
<dbReference type="EMBL" id="CAXLJM020000092">
    <property type="protein sequence ID" value="CAL8132338.1"/>
    <property type="molecule type" value="Genomic_DNA"/>
</dbReference>
<keyword evidence="1" id="KW-0812">Transmembrane</keyword>
<feature type="transmembrane region" description="Helical" evidence="1">
    <location>
        <begin position="48"/>
        <end position="69"/>
    </location>
</feature>
<keyword evidence="3" id="KW-1185">Reference proteome</keyword>
<evidence type="ECO:0000313" key="3">
    <source>
        <dbReference type="Proteomes" id="UP001642540"/>
    </source>
</evidence>
<evidence type="ECO:0000313" key="2">
    <source>
        <dbReference type="EMBL" id="CAL8132338.1"/>
    </source>
</evidence>
<organism evidence="2 3">
    <name type="scientific">Orchesella dallaii</name>
    <dbReference type="NCBI Taxonomy" id="48710"/>
    <lineage>
        <taxon>Eukaryota</taxon>
        <taxon>Metazoa</taxon>
        <taxon>Ecdysozoa</taxon>
        <taxon>Arthropoda</taxon>
        <taxon>Hexapoda</taxon>
        <taxon>Collembola</taxon>
        <taxon>Entomobryomorpha</taxon>
        <taxon>Entomobryoidea</taxon>
        <taxon>Orchesellidae</taxon>
        <taxon>Orchesellinae</taxon>
        <taxon>Orchesella</taxon>
    </lineage>
</organism>
<name>A0ABP1RPC3_9HEXA</name>
<keyword evidence="1" id="KW-1133">Transmembrane helix</keyword>
<evidence type="ECO:0000256" key="1">
    <source>
        <dbReference type="SAM" id="Phobius"/>
    </source>
</evidence>
<accession>A0ABP1RPC3</accession>
<feature type="transmembrane region" description="Helical" evidence="1">
    <location>
        <begin position="94"/>
        <end position="118"/>
    </location>
</feature>
<reference evidence="2 3" key="1">
    <citation type="submission" date="2024-08" db="EMBL/GenBank/DDBJ databases">
        <authorList>
            <person name="Cucini C."/>
            <person name="Frati F."/>
        </authorList>
    </citation>
    <scope>NUCLEOTIDE SEQUENCE [LARGE SCALE GENOMIC DNA]</scope>
</reference>
<feature type="transmembrane region" description="Helical" evidence="1">
    <location>
        <begin position="160"/>
        <end position="184"/>
    </location>
</feature>
<dbReference type="Proteomes" id="UP001642540">
    <property type="component" value="Unassembled WGS sequence"/>
</dbReference>
<gene>
    <name evidence="2" type="ORF">ODALV1_LOCUS24585</name>
</gene>
<feature type="transmembrane region" description="Helical" evidence="1">
    <location>
        <begin position="204"/>
        <end position="237"/>
    </location>
</feature>